<dbReference type="NCBIfam" id="NF033747">
    <property type="entry name" value="class_E_sortase"/>
    <property type="match status" value="1"/>
</dbReference>
<dbReference type="EMBL" id="JBHEZX010000005">
    <property type="protein sequence ID" value="MFC1410324.1"/>
    <property type="molecule type" value="Genomic_DNA"/>
</dbReference>
<sequence>MTALRPERGSESPSWEEDEPQQGVYRDAADPRDAEDLVDPGDPLDPRDRTDRRDPADPRVQRDVVGLGDRVEPRHRAEPRDPAEPGDPVGRRVQRDAVDTGDRVEPRHRAEPRDPRDPLDRAHLGDPAEAGDPVDPVDALVLDPLDPLGLGLGAPTPDAVGQDRREAPLSPTPRSRRRPVDPRPLERMAADLQDEDTRVLNRRELGLGDPALRGRAAAAAEESSDTITLRVPPPVVLPEAEPSETEPLEAAGTPAVGGRAERRRAEQQARRRGGRTAAAGKGNGKVARPKESAGIVAVRIMGELFITLGVVMFLFVAYQLWWTNVTADAYASGSAKTLEKQWGPPDGGTGTGTGIPPKDHAPYPSAISEGTKFALIYIPKLDVMTPIAEGVDKDSILDKGLVGHYTGALETAFPWDKTGNFALAGHRNTHGEPFRYINRLVPGDKIVVETAYDYYTYTVTSTLPQTSPSDVGVIAPVPPESGFKEPGRYITLTTCTPEFTSKYRMAVWGKLTQDLPKSSGQKPQALQTG</sequence>
<protein>
    <submittedName>
        <fullName evidence="1">Class E sortase</fullName>
    </submittedName>
</protein>
<dbReference type="InterPro" id="IPR042003">
    <property type="entry name" value="Sortase_E"/>
</dbReference>
<comment type="caution">
    <text evidence="1">The sequence shown here is derived from an EMBL/GenBank/DDBJ whole genome shotgun (WGS) entry which is preliminary data.</text>
</comment>
<organism evidence="1 2">
    <name type="scientific">Streptacidiphilus alkalitolerans</name>
    <dbReference type="NCBI Taxonomy" id="3342712"/>
    <lineage>
        <taxon>Bacteria</taxon>
        <taxon>Bacillati</taxon>
        <taxon>Actinomycetota</taxon>
        <taxon>Actinomycetes</taxon>
        <taxon>Kitasatosporales</taxon>
        <taxon>Streptomycetaceae</taxon>
        <taxon>Streptacidiphilus</taxon>
    </lineage>
</organism>
<reference evidence="1 2" key="1">
    <citation type="submission" date="2024-09" db="EMBL/GenBank/DDBJ databases">
        <authorList>
            <person name="Lee S.D."/>
        </authorList>
    </citation>
    <scope>NUCLEOTIDE SEQUENCE [LARGE SCALE GENOMIC DNA]</scope>
    <source>
        <strain evidence="1 2">N1-1</strain>
    </source>
</reference>
<dbReference type="Gene3D" id="2.40.260.10">
    <property type="entry name" value="Sortase"/>
    <property type="match status" value="1"/>
</dbReference>
<dbReference type="CDD" id="cd05830">
    <property type="entry name" value="Sortase_E"/>
    <property type="match status" value="1"/>
</dbReference>
<dbReference type="NCBIfam" id="TIGR01076">
    <property type="entry name" value="sortase_fam"/>
    <property type="match status" value="1"/>
</dbReference>
<name>A0ABV6V9C3_9ACTN</name>
<gene>
    <name evidence="1" type="ORF">ACEZDG_13715</name>
</gene>
<evidence type="ECO:0000313" key="1">
    <source>
        <dbReference type="EMBL" id="MFC1410324.1"/>
    </source>
</evidence>
<dbReference type="InterPro" id="IPR005754">
    <property type="entry name" value="Sortase"/>
</dbReference>
<accession>A0ABV6V9C3</accession>
<keyword evidence="2" id="KW-1185">Reference proteome</keyword>
<evidence type="ECO:0000313" key="2">
    <source>
        <dbReference type="Proteomes" id="UP001592582"/>
    </source>
</evidence>
<dbReference type="InterPro" id="IPR023365">
    <property type="entry name" value="Sortase_dom-sf"/>
</dbReference>
<dbReference type="InterPro" id="IPR053465">
    <property type="entry name" value="Sortase_Class_E"/>
</dbReference>
<dbReference type="Pfam" id="PF04203">
    <property type="entry name" value="Sortase"/>
    <property type="match status" value="1"/>
</dbReference>
<dbReference type="Proteomes" id="UP001592582">
    <property type="component" value="Unassembled WGS sequence"/>
</dbReference>
<dbReference type="SUPFAM" id="SSF63817">
    <property type="entry name" value="Sortase"/>
    <property type="match status" value="1"/>
</dbReference>
<proteinExistence type="predicted"/>